<dbReference type="EMBL" id="CP003661">
    <property type="protein sequence ID" value="AFZ61149.1"/>
    <property type="molecule type" value="Genomic_DNA"/>
</dbReference>
<dbReference type="PATRIC" id="fig|272123.3.peg.6357"/>
<organism evidence="3 4">
    <name type="scientific">Anabaena cylindrica (strain ATCC 27899 / PCC 7122)</name>
    <dbReference type="NCBI Taxonomy" id="272123"/>
    <lineage>
        <taxon>Bacteria</taxon>
        <taxon>Bacillati</taxon>
        <taxon>Cyanobacteriota</taxon>
        <taxon>Cyanophyceae</taxon>
        <taxon>Nostocales</taxon>
        <taxon>Nostocaceae</taxon>
        <taxon>Anabaena</taxon>
    </lineage>
</organism>
<dbReference type="AlphaFoldDB" id="K9ZQU0"/>
<dbReference type="Proteomes" id="UP000010474">
    <property type="component" value="Plasmid pANACY.02"/>
</dbReference>
<evidence type="ECO:0000256" key="2">
    <source>
        <dbReference type="SAM" id="Phobius"/>
    </source>
</evidence>
<feature type="compositionally biased region" description="Basic residues" evidence="1">
    <location>
        <begin position="125"/>
        <end position="137"/>
    </location>
</feature>
<evidence type="ECO:0000313" key="4">
    <source>
        <dbReference type="Proteomes" id="UP000010474"/>
    </source>
</evidence>
<gene>
    <name evidence="3" type="ordered locus">Anacy_5856</name>
</gene>
<keyword evidence="2" id="KW-0812">Transmembrane</keyword>
<keyword evidence="2" id="KW-1133">Transmembrane helix</keyword>
<dbReference type="RefSeq" id="WP_015364301.1">
    <property type="nucleotide sequence ID" value="NC_020157.1"/>
</dbReference>
<protein>
    <submittedName>
        <fullName evidence="3">AT hook, DNA-binding domain-containing protein</fullName>
    </submittedName>
</protein>
<sequence length="137" mass="15319">MQSILTLMIEAIVVTFFVAMFIDFVTGIFQLIQATTSVTPDNTSISISIPKVNKPVIYQILSDPWTMELENDISSYETMKSKTIPFPLPVPTLKLLPPAKEIKSEPKRRGRPKKNNTTPTPKTTSTRKRKSPQKAAA</sequence>
<keyword evidence="4" id="KW-1185">Reference proteome</keyword>
<evidence type="ECO:0000256" key="1">
    <source>
        <dbReference type="SAM" id="MobiDB-lite"/>
    </source>
</evidence>
<proteinExistence type="predicted"/>
<name>K9ZQU0_ANACC</name>
<dbReference type="OrthoDB" id="487033at2"/>
<feature type="compositionally biased region" description="Low complexity" evidence="1">
    <location>
        <begin position="115"/>
        <end position="124"/>
    </location>
</feature>
<keyword evidence="2" id="KW-0472">Membrane</keyword>
<reference evidence="4" key="1">
    <citation type="journal article" date="2013" name="Proc. Natl. Acad. Sci. U.S.A.">
        <title>Improving the coverage of the cyanobacterial phylum using diversity-driven genome sequencing.</title>
        <authorList>
            <person name="Shih P.M."/>
            <person name="Wu D."/>
            <person name="Latifi A."/>
            <person name="Axen S.D."/>
            <person name="Fewer D.P."/>
            <person name="Talla E."/>
            <person name="Calteau A."/>
            <person name="Cai F."/>
            <person name="Tandeau de Marsac N."/>
            <person name="Rippka R."/>
            <person name="Herdman M."/>
            <person name="Sivonen K."/>
            <person name="Coursin T."/>
            <person name="Laurent T."/>
            <person name="Goodwin L."/>
            <person name="Nolan M."/>
            <person name="Davenport K.W."/>
            <person name="Han C.S."/>
            <person name="Rubin E.M."/>
            <person name="Eisen J.A."/>
            <person name="Woyke T."/>
            <person name="Gugger M."/>
            <person name="Kerfeld C.A."/>
        </authorList>
    </citation>
    <scope>NUCLEOTIDE SEQUENCE [LARGE SCALE GENOMIC DNA]</scope>
    <source>
        <strain evidence="4">ATCC 27899 / PCC 7122</strain>
    </source>
</reference>
<dbReference type="GO" id="GO:0003677">
    <property type="term" value="F:DNA binding"/>
    <property type="evidence" value="ECO:0007669"/>
    <property type="project" value="UniProtKB-KW"/>
</dbReference>
<accession>K9ZQU0</accession>
<keyword evidence="3" id="KW-0238">DNA-binding</keyword>
<dbReference type="HOGENOM" id="CLU_1903215_0_0_3"/>
<dbReference type="KEGG" id="acy:Anacy_5856"/>
<geneLocation type="plasmid" evidence="3 4">
    <name>pANACY.02</name>
</geneLocation>
<evidence type="ECO:0000313" key="3">
    <source>
        <dbReference type="EMBL" id="AFZ61149.1"/>
    </source>
</evidence>
<keyword evidence="3" id="KW-0614">Plasmid</keyword>
<feature type="region of interest" description="Disordered" evidence="1">
    <location>
        <begin position="97"/>
        <end position="137"/>
    </location>
</feature>
<feature type="transmembrane region" description="Helical" evidence="2">
    <location>
        <begin position="7"/>
        <end position="32"/>
    </location>
</feature>